<dbReference type="PANTHER" id="PTHR24394">
    <property type="entry name" value="ZINC FINGER PROTEIN"/>
    <property type="match status" value="1"/>
</dbReference>
<evidence type="ECO:0000256" key="7">
    <source>
        <dbReference type="PROSITE-ProRule" id="PRU00042"/>
    </source>
</evidence>
<comment type="subcellular location">
    <subcellularLocation>
        <location evidence="1">Nucleus</location>
    </subcellularLocation>
</comment>
<evidence type="ECO:0000313" key="9">
    <source>
        <dbReference type="EMBL" id="CAH2225055.1"/>
    </source>
</evidence>
<evidence type="ECO:0000256" key="4">
    <source>
        <dbReference type="ARBA" id="ARBA00022771"/>
    </source>
</evidence>
<reference evidence="9" key="1">
    <citation type="submission" date="2022-03" db="EMBL/GenBank/DDBJ databases">
        <authorList>
            <person name="Lindestad O."/>
        </authorList>
    </citation>
    <scope>NUCLEOTIDE SEQUENCE</scope>
</reference>
<dbReference type="InterPro" id="IPR036236">
    <property type="entry name" value="Znf_C2H2_sf"/>
</dbReference>
<evidence type="ECO:0000313" key="10">
    <source>
        <dbReference type="Proteomes" id="UP000838756"/>
    </source>
</evidence>
<keyword evidence="6" id="KW-0539">Nucleus</keyword>
<accession>A0A8S4QYI6</accession>
<feature type="domain" description="C2H2-type" evidence="8">
    <location>
        <begin position="36"/>
        <end position="63"/>
    </location>
</feature>
<dbReference type="EMBL" id="CAKXAJ010020847">
    <property type="protein sequence ID" value="CAH2225055.1"/>
    <property type="molecule type" value="Genomic_DNA"/>
</dbReference>
<keyword evidence="10" id="KW-1185">Reference proteome</keyword>
<keyword evidence="5" id="KW-0862">Zinc</keyword>
<keyword evidence="3" id="KW-0677">Repeat</keyword>
<dbReference type="SMART" id="SM00355">
    <property type="entry name" value="ZnF_C2H2"/>
    <property type="match status" value="3"/>
</dbReference>
<evidence type="ECO:0000256" key="1">
    <source>
        <dbReference type="ARBA" id="ARBA00004123"/>
    </source>
</evidence>
<evidence type="ECO:0000256" key="2">
    <source>
        <dbReference type="ARBA" id="ARBA00022723"/>
    </source>
</evidence>
<keyword evidence="4 7" id="KW-0863">Zinc-finger</keyword>
<evidence type="ECO:0000256" key="3">
    <source>
        <dbReference type="ARBA" id="ARBA00022737"/>
    </source>
</evidence>
<dbReference type="GO" id="GO:0008270">
    <property type="term" value="F:zinc ion binding"/>
    <property type="evidence" value="ECO:0007669"/>
    <property type="project" value="UniProtKB-KW"/>
</dbReference>
<dbReference type="InterPro" id="IPR013087">
    <property type="entry name" value="Znf_C2H2_type"/>
</dbReference>
<name>A0A8S4QYI6_9NEOP</name>
<feature type="domain" description="C2H2-type" evidence="8">
    <location>
        <begin position="93"/>
        <end position="118"/>
    </location>
</feature>
<sequence>CGMVLEGGRKYAVHFRIHHPDKNRTKYSGNASKTPIMCELCGKVLPSLSHLRYHMPFHADQKQFKCDICNKQFAFKRNLTNHAVIHDEARPRVSCTVCGKNVSNKNNLWRHMFPITVHCWTNGLSQLEALPIISTLNGNSSTEDAAVRSPLYSLSRLVRNPREEKGWT</sequence>
<protein>
    <submittedName>
        <fullName evidence="9">Jg9571 protein</fullName>
    </submittedName>
</protein>
<dbReference type="FunFam" id="3.30.160.60:FF:000446">
    <property type="entry name" value="Zinc finger protein"/>
    <property type="match status" value="1"/>
</dbReference>
<dbReference type="PROSITE" id="PS00028">
    <property type="entry name" value="ZINC_FINGER_C2H2_1"/>
    <property type="match status" value="2"/>
</dbReference>
<feature type="domain" description="C2H2-type" evidence="8">
    <location>
        <begin position="64"/>
        <end position="91"/>
    </location>
</feature>
<dbReference type="Pfam" id="PF00096">
    <property type="entry name" value="zf-C2H2"/>
    <property type="match status" value="3"/>
</dbReference>
<feature type="non-terminal residue" evidence="9">
    <location>
        <position position="1"/>
    </location>
</feature>
<dbReference type="GO" id="GO:0005634">
    <property type="term" value="C:nucleus"/>
    <property type="evidence" value="ECO:0007669"/>
    <property type="project" value="UniProtKB-SubCell"/>
</dbReference>
<evidence type="ECO:0000259" key="8">
    <source>
        <dbReference type="PROSITE" id="PS50157"/>
    </source>
</evidence>
<dbReference type="GO" id="GO:0000981">
    <property type="term" value="F:DNA-binding transcription factor activity, RNA polymerase II-specific"/>
    <property type="evidence" value="ECO:0007669"/>
    <property type="project" value="TreeGrafter"/>
</dbReference>
<dbReference type="Proteomes" id="UP000838756">
    <property type="component" value="Unassembled WGS sequence"/>
</dbReference>
<proteinExistence type="predicted"/>
<comment type="caution">
    <text evidence="9">The sequence shown here is derived from an EMBL/GenBank/DDBJ whole genome shotgun (WGS) entry which is preliminary data.</text>
</comment>
<dbReference type="OrthoDB" id="654211at2759"/>
<dbReference type="PANTHER" id="PTHR24394:SF29">
    <property type="entry name" value="MYONEURIN"/>
    <property type="match status" value="1"/>
</dbReference>
<dbReference type="AlphaFoldDB" id="A0A8S4QYI6"/>
<dbReference type="PROSITE" id="PS50157">
    <property type="entry name" value="ZINC_FINGER_C2H2_2"/>
    <property type="match status" value="3"/>
</dbReference>
<keyword evidence="2" id="KW-0479">Metal-binding</keyword>
<evidence type="ECO:0000256" key="5">
    <source>
        <dbReference type="ARBA" id="ARBA00022833"/>
    </source>
</evidence>
<gene>
    <name evidence="9" type="primary">jg9571</name>
    <name evidence="9" type="ORF">PAEG_LOCUS6931</name>
</gene>
<dbReference type="Gene3D" id="3.30.160.60">
    <property type="entry name" value="Classic Zinc Finger"/>
    <property type="match status" value="2"/>
</dbReference>
<evidence type="ECO:0000256" key="6">
    <source>
        <dbReference type="ARBA" id="ARBA00023242"/>
    </source>
</evidence>
<organism evidence="9 10">
    <name type="scientific">Pararge aegeria aegeria</name>
    <dbReference type="NCBI Taxonomy" id="348720"/>
    <lineage>
        <taxon>Eukaryota</taxon>
        <taxon>Metazoa</taxon>
        <taxon>Ecdysozoa</taxon>
        <taxon>Arthropoda</taxon>
        <taxon>Hexapoda</taxon>
        <taxon>Insecta</taxon>
        <taxon>Pterygota</taxon>
        <taxon>Neoptera</taxon>
        <taxon>Endopterygota</taxon>
        <taxon>Lepidoptera</taxon>
        <taxon>Glossata</taxon>
        <taxon>Ditrysia</taxon>
        <taxon>Papilionoidea</taxon>
        <taxon>Nymphalidae</taxon>
        <taxon>Satyrinae</taxon>
        <taxon>Satyrini</taxon>
        <taxon>Parargina</taxon>
        <taxon>Pararge</taxon>
    </lineage>
</organism>
<dbReference type="SUPFAM" id="SSF57667">
    <property type="entry name" value="beta-beta-alpha zinc fingers"/>
    <property type="match status" value="1"/>
</dbReference>